<dbReference type="AlphaFoldDB" id="A0A1B2EGK5"/>
<name>A0A1B2EGK5_9HYPH</name>
<gene>
    <name evidence="2" type="ORF">BB934_13520</name>
</gene>
<dbReference type="Pfam" id="PF08241">
    <property type="entry name" value="Methyltransf_11"/>
    <property type="match status" value="1"/>
</dbReference>
<dbReference type="Gene3D" id="3.40.50.150">
    <property type="entry name" value="Vaccinia Virus protein VP39"/>
    <property type="match status" value="1"/>
</dbReference>
<dbReference type="PANTHER" id="PTHR43591:SF24">
    <property type="entry name" value="2-METHOXY-6-POLYPRENYL-1,4-BENZOQUINOL METHYLASE, MITOCHONDRIAL"/>
    <property type="match status" value="1"/>
</dbReference>
<dbReference type="RefSeq" id="WP_099510118.1">
    <property type="nucleotide sequence ID" value="NZ_CP016616.1"/>
</dbReference>
<evidence type="ECO:0000313" key="2">
    <source>
        <dbReference type="EMBL" id="ANY79106.1"/>
    </source>
</evidence>
<evidence type="ECO:0000259" key="1">
    <source>
        <dbReference type="Pfam" id="PF08241"/>
    </source>
</evidence>
<keyword evidence="2" id="KW-0489">Methyltransferase</keyword>
<dbReference type="EMBL" id="CP016616">
    <property type="protein sequence ID" value="ANY79106.1"/>
    <property type="molecule type" value="Genomic_DNA"/>
</dbReference>
<dbReference type="GO" id="GO:0032259">
    <property type="term" value="P:methylation"/>
    <property type="evidence" value="ECO:0007669"/>
    <property type="project" value="UniProtKB-KW"/>
</dbReference>
<proteinExistence type="predicted"/>
<organism evidence="2">
    <name type="scientific">Microvirga ossetica</name>
    <dbReference type="NCBI Taxonomy" id="1882682"/>
    <lineage>
        <taxon>Bacteria</taxon>
        <taxon>Pseudomonadati</taxon>
        <taxon>Pseudomonadota</taxon>
        <taxon>Alphaproteobacteria</taxon>
        <taxon>Hyphomicrobiales</taxon>
        <taxon>Methylobacteriaceae</taxon>
        <taxon>Microvirga</taxon>
    </lineage>
</organism>
<dbReference type="GO" id="GO:0008757">
    <property type="term" value="F:S-adenosylmethionine-dependent methyltransferase activity"/>
    <property type="evidence" value="ECO:0007669"/>
    <property type="project" value="InterPro"/>
</dbReference>
<reference evidence="2" key="1">
    <citation type="submission" date="2016-07" db="EMBL/GenBank/DDBJ databases">
        <title>Microvirga ossetica sp. nov. a new species of rhizobia isolated from root nodules of the legume species Vicia alpestris Steven originated from North Ossetia region in the Caucasus.</title>
        <authorList>
            <person name="Safronova V.I."/>
            <person name="Kuznetsova I.G."/>
            <person name="Sazanova A.L."/>
            <person name="Belimov A."/>
            <person name="Andronov E."/>
            <person name="Osledkin Y.S."/>
            <person name="Onishchuk O.P."/>
            <person name="Kurchak O.N."/>
            <person name="Shaposhnikov A.I."/>
            <person name="Willems A."/>
            <person name="Tikhonovich I.A."/>
        </authorList>
    </citation>
    <scope>NUCLEOTIDE SEQUENCE [LARGE SCALE GENOMIC DNA]</scope>
    <source>
        <strain evidence="2">V5/3M</strain>
    </source>
</reference>
<dbReference type="PANTHER" id="PTHR43591">
    <property type="entry name" value="METHYLTRANSFERASE"/>
    <property type="match status" value="1"/>
</dbReference>
<dbReference type="InterPro" id="IPR029063">
    <property type="entry name" value="SAM-dependent_MTases_sf"/>
</dbReference>
<keyword evidence="2" id="KW-0808">Transferase</keyword>
<protein>
    <submittedName>
        <fullName evidence="2">SAM-dependent methyltransferase</fullName>
    </submittedName>
</protein>
<dbReference type="SUPFAM" id="SSF53335">
    <property type="entry name" value="S-adenosyl-L-methionine-dependent methyltransferases"/>
    <property type="match status" value="1"/>
</dbReference>
<dbReference type="OrthoDB" id="9795634at2"/>
<dbReference type="CDD" id="cd02440">
    <property type="entry name" value="AdoMet_MTases"/>
    <property type="match status" value="1"/>
</dbReference>
<sequence>MSSKFHAKSADAYEQLMGRWSRRLARPFLEFAGLEPGERVLDVGCGTGSLTFTIPEVADVGSIDGIDYSETYVEAARERNTDSRITIARGDACELPFPDDSFDRTVALLVLHFIPESEQALSEMTRVTKPGGVVAAAVWDSFGGMPVQRMFWDTAAVLDPSSASIRGENYFKPLTRRGEMQALWTKTGLDKVKETAITIHMDFQDFEDYWRPIADGEGPLGKYTTGLDDERRAAFERALRAAYEAGEPDGPRSFAATAWVCRGIVPR</sequence>
<feature type="domain" description="Methyltransferase type 11" evidence="1">
    <location>
        <begin position="41"/>
        <end position="135"/>
    </location>
</feature>
<accession>A0A1B2EGK5</accession>
<dbReference type="KEGG" id="moc:BB934_13520"/>
<dbReference type="InterPro" id="IPR013216">
    <property type="entry name" value="Methyltransf_11"/>
</dbReference>